<protein>
    <recommendedName>
        <fullName evidence="4">Tetratricopeptide repeat protein</fullName>
    </recommendedName>
</protein>
<dbReference type="eggNOG" id="ENOG5030UXD">
    <property type="taxonomic scope" value="Bacteria"/>
</dbReference>
<keyword evidence="1" id="KW-0472">Membrane</keyword>
<name>A0A1I2KRF9_9CLOT</name>
<evidence type="ECO:0000313" key="3">
    <source>
        <dbReference type="Proteomes" id="UP000182135"/>
    </source>
</evidence>
<dbReference type="Gene3D" id="1.25.40.10">
    <property type="entry name" value="Tetratricopeptide repeat domain"/>
    <property type="match status" value="1"/>
</dbReference>
<keyword evidence="1" id="KW-0812">Transmembrane</keyword>
<feature type="transmembrane region" description="Helical" evidence="1">
    <location>
        <begin position="15"/>
        <end position="40"/>
    </location>
</feature>
<evidence type="ECO:0008006" key="4">
    <source>
        <dbReference type="Google" id="ProtNLM"/>
    </source>
</evidence>
<dbReference type="Proteomes" id="UP000182135">
    <property type="component" value="Unassembled WGS sequence"/>
</dbReference>
<evidence type="ECO:0000313" key="2">
    <source>
        <dbReference type="EMBL" id="SFF69604.1"/>
    </source>
</evidence>
<dbReference type="STRING" id="1529.SAMN04487885_1076"/>
<dbReference type="InterPro" id="IPR019734">
    <property type="entry name" value="TPR_rpt"/>
</dbReference>
<keyword evidence="1" id="KW-1133">Transmembrane helix</keyword>
<reference evidence="2 3" key="1">
    <citation type="submission" date="2016-10" db="EMBL/GenBank/DDBJ databases">
        <authorList>
            <person name="de Groot N.N."/>
        </authorList>
    </citation>
    <scope>NUCLEOTIDE SEQUENCE [LARGE SCALE GENOMIC DNA]</scope>
    <source>
        <strain evidence="2 3">NLAE-zl-G419</strain>
    </source>
</reference>
<dbReference type="SUPFAM" id="SSF48452">
    <property type="entry name" value="TPR-like"/>
    <property type="match status" value="1"/>
</dbReference>
<dbReference type="GeneID" id="90545692"/>
<dbReference type="RefSeq" id="WP_027640133.1">
    <property type="nucleotide sequence ID" value="NZ_BAAACD010000007.1"/>
</dbReference>
<dbReference type="InterPro" id="IPR011990">
    <property type="entry name" value="TPR-like_helical_dom_sf"/>
</dbReference>
<gene>
    <name evidence="2" type="ORF">SAMN04487885_1076</name>
</gene>
<dbReference type="AlphaFoldDB" id="A0A1I2KRF9"/>
<evidence type="ECO:0000256" key="1">
    <source>
        <dbReference type="SAM" id="Phobius"/>
    </source>
</evidence>
<sequence length="162" mass="19267">MNFPLNSGKKRKLTVGMIIIILLGVMEPFVWLLLIPYGIYVLKKIKIYKSEEAKCFDNAVRAFDKEDYERTLEILDRKFNYEELKKDIVVMKSYCYYKLNRHREFLSLCETIPENQMEYNYTLLLAKGEALELIGDIEKAKELYGTLIKRFPKSEFLKEKLK</sequence>
<accession>A0A1I2KRF9</accession>
<dbReference type="Pfam" id="PF13174">
    <property type="entry name" value="TPR_6"/>
    <property type="match status" value="1"/>
</dbReference>
<organism evidence="2 3">
    <name type="scientific">Clostridium cadaveris</name>
    <dbReference type="NCBI Taxonomy" id="1529"/>
    <lineage>
        <taxon>Bacteria</taxon>
        <taxon>Bacillati</taxon>
        <taxon>Bacillota</taxon>
        <taxon>Clostridia</taxon>
        <taxon>Eubacteriales</taxon>
        <taxon>Clostridiaceae</taxon>
        <taxon>Clostridium</taxon>
    </lineage>
</organism>
<keyword evidence="3" id="KW-1185">Reference proteome</keyword>
<proteinExistence type="predicted"/>
<dbReference type="EMBL" id="FOOE01000007">
    <property type="protein sequence ID" value="SFF69604.1"/>
    <property type="molecule type" value="Genomic_DNA"/>
</dbReference>